<organism evidence="1 2">
    <name type="scientific">Microbacterium faecale</name>
    <dbReference type="NCBI Taxonomy" id="1804630"/>
    <lineage>
        <taxon>Bacteria</taxon>
        <taxon>Bacillati</taxon>
        <taxon>Actinomycetota</taxon>
        <taxon>Actinomycetes</taxon>
        <taxon>Micrococcales</taxon>
        <taxon>Microbacteriaceae</taxon>
        <taxon>Microbacterium</taxon>
    </lineage>
</organism>
<keyword evidence="2" id="KW-1185">Reference proteome</keyword>
<reference evidence="1" key="1">
    <citation type="journal article" date="2014" name="Int. J. Syst. Evol. Microbiol.">
        <title>Complete genome sequence of Corynebacterium casei LMG S-19264T (=DSM 44701T), isolated from a smear-ripened cheese.</title>
        <authorList>
            <consortium name="US DOE Joint Genome Institute (JGI-PGF)"/>
            <person name="Walter F."/>
            <person name="Albersmeier A."/>
            <person name="Kalinowski J."/>
            <person name="Ruckert C."/>
        </authorList>
    </citation>
    <scope>NUCLEOTIDE SEQUENCE</scope>
    <source>
        <strain evidence="1">CGMCC 1.15152</strain>
    </source>
</reference>
<dbReference type="AlphaFoldDB" id="A0A917DBE7"/>
<dbReference type="RefSeq" id="WP_188710484.1">
    <property type="nucleotide sequence ID" value="NZ_BMHO01000001.1"/>
</dbReference>
<comment type="caution">
    <text evidence="1">The sequence shown here is derived from an EMBL/GenBank/DDBJ whole genome shotgun (WGS) entry which is preliminary data.</text>
</comment>
<reference evidence="1" key="2">
    <citation type="submission" date="2020-09" db="EMBL/GenBank/DDBJ databases">
        <authorList>
            <person name="Sun Q."/>
            <person name="Zhou Y."/>
        </authorList>
    </citation>
    <scope>NUCLEOTIDE SEQUENCE</scope>
    <source>
        <strain evidence="1">CGMCC 1.15152</strain>
    </source>
</reference>
<dbReference type="Proteomes" id="UP000633205">
    <property type="component" value="Unassembled WGS sequence"/>
</dbReference>
<protein>
    <submittedName>
        <fullName evidence="1">Uncharacterized protein</fullName>
    </submittedName>
</protein>
<sequence>MTTVDANATAPRTPRLYGASELGVLSLVAPGDAHPRVRHLGGELFAGIDEQGVAVTEGQTAPWIPSFPQVLEELVAGGGDLPAAADGIVQIDDEALAVTALIDPARIPIAGLAGAPVVFALARNCVLITGADDEAAVERILDLAEALYDDGAPLVSAHPIVLVDGGWDRFDASAAFPAHDPRLQRVLRLWGVRAYERQGDALRDEKDVHVAAPKLHVREDGVTVTFAAWPQGTATLLPVVDNVMIATPEGKISTTTMNEFLDAAGDRITRTGLSPARYYVPGDRPRAAE</sequence>
<proteinExistence type="predicted"/>
<evidence type="ECO:0000313" key="2">
    <source>
        <dbReference type="Proteomes" id="UP000633205"/>
    </source>
</evidence>
<evidence type="ECO:0000313" key="1">
    <source>
        <dbReference type="EMBL" id="GGD25703.1"/>
    </source>
</evidence>
<gene>
    <name evidence="1" type="ORF">GCM10010915_02150</name>
</gene>
<accession>A0A917DBE7</accession>
<dbReference type="EMBL" id="BMHO01000001">
    <property type="protein sequence ID" value="GGD25703.1"/>
    <property type="molecule type" value="Genomic_DNA"/>
</dbReference>
<name>A0A917DBE7_9MICO</name>